<evidence type="ECO:0000256" key="1">
    <source>
        <dbReference type="SAM" id="Phobius"/>
    </source>
</evidence>
<keyword evidence="1" id="KW-0472">Membrane</keyword>
<dbReference type="Proteomes" id="UP001501523">
    <property type="component" value="Unassembled WGS sequence"/>
</dbReference>
<dbReference type="EMBL" id="BAAAEU010000032">
    <property type="protein sequence ID" value="GAA0725098.1"/>
    <property type="molecule type" value="Genomic_DNA"/>
</dbReference>
<evidence type="ECO:0000313" key="4">
    <source>
        <dbReference type="Proteomes" id="UP001501523"/>
    </source>
</evidence>
<keyword evidence="1" id="KW-0812">Transmembrane</keyword>
<keyword evidence="4" id="KW-1185">Reference proteome</keyword>
<feature type="transmembrane region" description="Helical" evidence="1">
    <location>
        <begin position="46"/>
        <end position="67"/>
    </location>
</feature>
<protein>
    <recommendedName>
        <fullName evidence="2">Bacterial Pleckstrin homology domain-containing protein</fullName>
    </recommendedName>
</protein>
<sequence>MSIEDDAPVFFGVRYGRLLKIMTTVAGLILLVVPGIGLVTGRHEPFALAGMVGLPLAILVTTFLFAVRGYEVAASGVYVARPIGPKRIAARITDIAADDSALEGAIRTFGNGGLFSFNGWFRLRKYGSCRLWVTDLDCLVVMRGDSGCVVVSPAQRERFVTTVRKRLGGAS</sequence>
<dbReference type="InterPro" id="IPR027783">
    <property type="entry name" value="Bacterial_PH-related"/>
</dbReference>
<evidence type="ECO:0000259" key="2">
    <source>
        <dbReference type="Pfam" id="PF10882"/>
    </source>
</evidence>
<name>A0ABN1J0K8_9GAMM</name>
<proteinExistence type="predicted"/>
<feature type="transmembrane region" description="Helical" evidence="1">
    <location>
        <begin position="21"/>
        <end position="40"/>
    </location>
</feature>
<keyword evidence="1" id="KW-1133">Transmembrane helix</keyword>
<organism evidence="3 4">
    <name type="scientific">Dokdonella soli</name>
    <dbReference type="NCBI Taxonomy" id="529810"/>
    <lineage>
        <taxon>Bacteria</taxon>
        <taxon>Pseudomonadati</taxon>
        <taxon>Pseudomonadota</taxon>
        <taxon>Gammaproteobacteria</taxon>
        <taxon>Lysobacterales</taxon>
        <taxon>Rhodanobacteraceae</taxon>
        <taxon>Dokdonella</taxon>
    </lineage>
</organism>
<feature type="domain" description="Bacterial Pleckstrin homology" evidence="2">
    <location>
        <begin position="70"/>
        <end position="166"/>
    </location>
</feature>
<dbReference type="Pfam" id="PF10882">
    <property type="entry name" value="bPH_5"/>
    <property type="match status" value="1"/>
</dbReference>
<gene>
    <name evidence="3" type="ORF">GCM10009105_38320</name>
</gene>
<reference evidence="3 4" key="1">
    <citation type="journal article" date="2019" name="Int. J. Syst. Evol. Microbiol.">
        <title>The Global Catalogue of Microorganisms (GCM) 10K type strain sequencing project: providing services to taxonomists for standard genome sequencing and annotation.</title>
        <authorList>
            <consortium name="The Broad Institute Genomics Platform"/>
            <consortium name="The Broad Institute Genome Sequencing Center for Infectious Disease"/>
            <person name="Wu L."/>
            <person name="Ma J."/>
        </authorList>
    </citation>
    <scope>NUCLEOTIDE SEQUENCE [LARGE SCALE GENOMIC DNA]</scope>
    <source>
        <strain evidence="3 4">JCM 15421</strain>
    </source>
</reference>
<evidence type="ECO:0000313" key="3">
    <source>
        <dbReference type="EMBL" id="GAA0725098.1"/>
    </source>
</evidence>
<accession>A0ABN1J0K8</accession>
<dbReference type="RefSeq" id="WP_343794233.1">
    <property type="nucleotide sequence ID" value="NZ_BAAAEU010000032.1"/>
</dbReference>
<comment type="caution">
    <text evidence="3">The sequence shown here is derived from an EMBL/GenBank/DDBJ whole genome shotgun (WGS) entry which is preliminary data.</text>
</comment>